<dbReference type="Pfam" id="PF20167">
    <property type="entry name" value="Transposase_32"/>
    <property type="match status" value="1"/>
</dbReference>
<reference evidence="3" key="2">
    <citation type="submission" date="2023-05" db="EMBL/GenBank/DDBJ databases">
        <authorList>
            <person name="Schelkunov M.I."/>
        </authorList>
    </citation>
    <scope>NUCLEOTIDE SEQUENCE</scope>
    <source>
        <strain evidence="3">Hsosn_3</strain>
        <tissue evidence="3">Leaf</tissue>
    </source>
</reference>
<sequence>MAPPKRGRYAGSSSTRRSSSEEELSMGVGGENFSSPEAQEEFTWLLSKAVAKERGFLPQPTDGHLFSMITKRGWESFCEAPEPVPLSIVREFYANAKADKNGYSVVRGLTVDYTAKAIHWVLNLPKKKRGEEDWSLKTRDDLDLEYILGEICVPGTTWKYKAGTTEPITFLASVMNRYARAWNMFLCANILPSSHSHEVTVDRAIVLWGILNEEYIDLGELLHKNIVKFLRGGTTGAIPHASIVIKLCSAVGVHWAEEEQVQLPSAPIDHSTISRMEDWEGGAPDYYGLGYTDFDAGEGEAPPREPAARRGRPSVIQREVDRAGFGDAQYRRLTRRIDAMHDIHRRFAQDLTQALGTAFRATGVDVAWPDFGADSVYPPPDTPPEEGGPADD</sequence>
<organism evidence="3 4">
    <name type="scientific">Heracleum sosnowskyi</name>
    <dbReference type="NCBI Taxonomy" id="360622"/>
    <lineage>
        <taxon>Eukaryota</taxon>
        <taxon>Viridiplantae</taxon>
        <taxon>Streptophyta</taxon>
        <taxon>Embryophyta</taxon>
        <taxon>Tracheophyta</taxon>
        <taxon>Spermatophyta</taxon>
        <taxon>Magnoliopsida</taxon>
        <taxon>eudicotyledons</taxon>
        <taxon>Gunneridae</taxon>
        <taxon>Pentapetalae</taxon>
        <taxon>asterids</taxon>
        <taxon>campanulids</taxon>
        <taxon>Apiales</taxon>
        <taxon>Apiaceae</taxon>
        <taxon>Apioideae</taxon>
        <taxon>apioid superclade</taxon>
        <taxon>Tordylieae</taxon>
        <taxon>Tordyliinae</taxon>
        <taxon>Heracleum</taxon>
    </lineage>
</organism>
<protein>
    <recommendedName>
        <fullName evidence="2">Putative plant transposon protein domain-containing protein</fullName>
    </recommendedName>
</protein>
<dbReference type="InterPro" id="IPR046796">
    <property type="entry name" value="Transposase_32_dom"/>
</dbReference>
<feature type="domain" description="Putative plant transposon protein" evidence="2">
    <location>
        <begin position="71"/>
        <end position="253"/>
    </location>
</feature>
<proteinExistence type="predicted"/>
<feature type="region of interest" description="Disordered" evidence="1">
    <location>
        <begin position="370"/>
        <end position="392"/>
    </location>
</feature>
<dbReference type="AlphaFoldDB" id="A0AAD8I3Y1"/>
<dbReference type="Proteomes" id="UP001237642">
    <property type="component" value="Unassembled WGS sequence"/>
</dbReference>
<evidence type="ECO:0000313" key="4">
    <source>
        <dbReference type="Proteomes" id="UP001237642"/>
    </source>
</evidence>
<keyword evidence="4" id="KW-1185">Reference proteome</keyword>
<dbReference type="EMBL" id="JAUIZM010000006">
    <property type="protein sequence ID" value="KAK1378176.1"/>
    <property type="molecule type" value="Genomic_DNA"/>
</dbReference>
<evidence type="ECO:0000256" key="1">
    <source>
        <dbReference type="SAM" id="MobiDB-lite"/>
    </source>
</evidence>
<comment type="caution">
    <text evidence="3">The sequence shown here is derived from an EMBL/GenBank/DDBJ whole genome shotgun (WGS) entry which is preliminary data.</text>
</comment>
<accession>A0AAD8I3Y1</accession>
<evidence type="ECO:0000313" key="3">
    <source>
        <dbReference type="EMBL" id="KAK1378176.1"/>
    </source>
</evidence>
<evidence type="ECO:0000259" key="2">
    <source>
        <dbReference type="Pfam" id="PF20167"/>
    </source>
</evidence>
<feature type="region of interest" description="Disordered" evidence="1">
    <location>
        <begin position="295"/>
        <end position="314"/>
    </location>
</feature>
<name>A0AAD8I3Y1_9APIA</name>
<gene>
    <name evidence="3" type="ORF">POM88_024920</name>
</gene>
<reference evidence="3" key="1">
    <citation type="submission" date="2023-02" db="EMBL/GenBank/DDBJ databases">
        <title>Genome of toxic invasive species Heracleum sosnowskyi carries increased number of genes despite the absence of recent whole-genome duplications.</title>
        <authorList>
            <person name="Schelkunov M."/>
            <person name="Shtratnikova V."/>
            <person name="Makarenko M."/>
            <person name="Klepikova A."/>
            <person name="Omelchenko D."/>
            <person name="Novikova G."/>
            <person name="Obukhova E."/>
            <person name="Bogdanov V."/>
            <person name="Penin A."/>
            <person name="Logacheva M."/>
        </authorList>
    </citation>
    <scope>NUCLEOTIDE SEQUENCE</scope>
    <source>
        <strain evidence="3">Hsosn_3</strain>
        <tissue evidence="3">Leaf</tissue>
    </source>
</reference>
<feature type="region of interest" description="Disordered" evidence="1">
    <location>
        <begin position="1"/>
        <end position="35"/>
    </location>
</feature>